<evidence type="ECO:0000313" key="2">
    <source>
        <dbReference type="Proteomes" id="UP001178662"/>
    </source>
</evidence>
<keyword evidence="2" id="KW-1185">Reference proteome</keyword>
<dbReference type="AlphaFoldDB" id="A0AA95EYW2"/>
<dbReference type="EMBL" id="CP119317">
    <property type="protein sequence ID" value="WEK56055.1"/>
    <property type="molecule type" value="Genomic_DNA"/>
</dbReference>
<accession>A0AA95EYW2</accession>
<gene>
    <name evidence="1" type="ORF">P0Y55_08405</name>
</gene>
<evidence type="ECO:0000313" key="1">
    <source>
        <dbReference type="EMBL" id="WEK56055.1"/>
    </source>
</evidence>
<name>A0AA95EYW2_9BACL</name>
<protein>
    <submittedName>
        <fullName evidence="1">Uncharacterized protein</fullName>
    </submittedName>
</protein>
<dbReference type="Proteomes" id="UP001178662">
    <property type="component" value="Chromosome"/>
</dbReference>
<reference evidence="1" key="1">
    <citation type="submission" date="2023-03" db="EMBL/GenBank/DDBJ databases">
        <title>Andean soil-derived lignocellulolytic bacterial consortium as a source of novel taxa and putative plastic-active enzymes.</title>
        <authorList>
            <person name="Diaz-Garcia L."/>
            <person name="Chuvochina M."/>
            <person name="Feuerriegel G."/>
            <person name="Bunk B."/>
            <person name="Sproer C."/>
            <person name="Streit W.R."/>
            <person name="Rodriguez L.M."/>
            <person name="Overmann J."/>
            <person name="Jimenez D.J."/>
        </authorList>
    </citation>
    <scope>NUCLEOTIDE SEQUENCE</scope>
    <source>
        <strain evidence="1">MAG 2441</strain>
    </source>
</reference>
<organism evidence="1 2">
    <name type="scientific">Candidatus Cohnella colombiensis</name>
    <dbReference type="NCBI Taxonomy" id="3121368"/>
    <lineage>
        <taxon>Bacteria</taxon>
        <taxon>Bacillati</taxon>
        <taxon>Bacillota</taxon>
        <taxon>Bacilli</taxon>
        <taxon>Bacillales</taxon>
        <taxon>Paenibacillaceae</taxon>
        <taxon>Cohnella</taxon>
    </lineage>
</organism>
<proteinExistence type="predicted"/>
<sequence length="62" mass="7065">MVETEMQIVARGKNDQDFEVAKFFKQAHETGQLQSTEDLGKHLLNIIDMKIEPGKLVKYSEG</sequence>